<dbReference type="SUPFAM" id="SSF52343">
    <property type="entry name" value="Ferredoxin reductase-like, C-terminal NADP-linked domain"/>
    <property type="match status" value="1"/>
</dbReference>
<keyword evidence="6" id="KW-0479">Metal-binding</keyword>
<name>A0A3T0ECT1_9PROT</name>
<keyword evidence="9" id="KW-0560">Oxidoreductase</keyword>
<keyword evidence="8" id="KW-1133">Transmembrane helix</keyword>
<dbReference type="OrthoDB" id="9792185at2"/>
<dbReference type="GO" id="GO:0016491">
    <property type="term" value="F:oxidoreductase activity"/>
    <property type="evidence" value="ECO:0007669"/>
    <property type="project" value="UniProtKB-KW"/>
</dbReference>
<keyword evidence="11" id="KW-0411">Iron-sulfur</keyword>
<keyword evidence="14" id="KW-1185">Reference proteome</keyword>
<evidence type="ECO:0000313" key="13">
    <source>
        <dbReference type="EMBL" id="AZU05100.1"/>
    </source>
</evidence>
<reference evidence="13 14" key="1">
    <citation type="submission" date="2016-12" db="EMBL/GenBank/DDBJ databases">
        <title>The genome of dimorphic prosthecate Glycocaulis alkaliphilus 6b-8t, isolated from crude oil dictates its adaptability in petroleum environments.</title>
        <authorList>
            <person name="Wu X.-L."/>
            <person name="Geng S."/>
        </authorList>
    </citation>
    <scope>NUCLEOTIDE SEQUENCE [LARGE SCALE GENOMIC DNA]</scope>
    <source>
        <strain evidence="13 14">6B-8</strain>
    </source>
</reference>
<dbReference type="CDD" id="cd06198">
    <property type="entry name" value="FNR_like_3"/>
    <property type="match status" value="1"/>
</dbReference>
<dbReference type="EMBL" id="CP018911">
    <property type="protein sequence ID" value="AZU05100.1"/>
    <property type="molecule type" value="Genomic_DNA"/>
</dbReference>
<evidence type="ECO:0000256" key="9">
    <source>
        <dbReference type="ARBA" id="ARBA00023002"/>
    </source>
</evidence>
<dbReference type="InterPro" id="IPR001433">
    <property type="entry name" value="OxRdtase_FAD/NAD-bd"/>
</dbReference>
<organism evidence="13 14">
    <name type="scientific">Glycocaulis alkaliphilus</name>
    <dbReference type="NCBI Taxonomy" id="1434191"/>
    <lineage>
        <taxon>Bacteria</taxon>
        <taxon>Pseudomonadati</taxon>
        <taxon>Pseudomonadota</taxon>
        <taxon>Alphaproteobacteria</taxon>
        <taxon>Maricaulales</taxon>
        <taxon>Maricaulaceae</taxon>
        <taxon>Glycocaulis</taxon>
    </lineage>
</organism>
<dbReference type="GO" id="GO:0016020">
    <property type="term" value="C:membrane"/>
    <property type="evidence" value="ECO:0007669"/>
    <property type="project" value="UniProtKB-SubCell"/>
</dbReference>
<dbReference type="PANTHER" id="PTHR47354">
    <property type="entry name" value="NADH OXIDOREDUCTASE HCR"/>
    <property type="match status" value="1"/>
</dbReference>
<evidence type="ECO:0000256" key="7">
    <source>
        <dbReference type="ARBA" id="ARBA00022827"/>
    </source>
</evidence>
<keyword evidence="10" id="KW-0408">Iron</keyword>
<dbReference type="Pfam" id="PF00175">
    <property type="entry name" value="NAD_binding_1"/>
    <property type="match status" value="1"/>
</dbReference>
<dbReference type="Gene3D" id="3.40.50.80">
    <property type="entry name" value="Nucleotide-binding domain of ferredoxin-NADP reductase (FNR) module"/>
    <property type="match status" value="1"/>
</dbReference>
<dbReference type="GO" id="GO:0051537">
    <property type="term" value="F:2 iron, 2 sulfur cluster binding"/>
    <property type="evidence" value="ECO:0007669"/>
    <property type="project" value="UniProtKB-KW"/>
</dbReference>
<dbReference type="Pfam" id="PF01794">
    <property type="entry name" value="Ferric_reduct"/>
    <property type="match status" value="1"/>
</dbReference>
<keyword evidence="4" id="KW-0812">Transmembrane</keyword>
<accession>A0A3T0ECT1</accession>
<evidence type="ECO:0000256" key="11">
    <source>
        <dbReference type="ARBA" id="ARBA00023014"/>
    </source>
</evidence>
<dbReference type="PRINTS" id="PR00410">
    <property type="entry name" value="PHEHYDRXLASE"/>
</dbReference>
<protein>
    <submittedName>
        <fullName evidence="13">Oxidoreductase FAD/NAD-binding domain protein</fullName>
    </submittedName>
</protein>
<evidence type="ECO:0000256" key="1">
    <source>
        <dbReference type="ARBA" id="ARBA00001974"/>
    </source>
</evidence>
<gene>
    <name evidence="13" type="ORF">X907_2589</name>
</gene>
<dbReference type="RefSeq" id="WP_127568600.1">
    <property type="nucleotide sequence ID" value="NZ_BMFB01000001.1"/>
</dbReference>
<evidence type="ECO:0000256" key="3">
    <source>
        <dbReference type="ARBA" id="ARBA00022630"/>
    </source>
</evidence>
<evidence type="ECO:0000256" key="10">
    <source>
        <dbReference type="ARBA" id="ARBA00023004"/>
    </source>
</evidence>
<dbReference type="Gene3D" id="2.40.30.10">
    <property type="entry name" value="Translation factors"/>
    <property type="match status" value="1"/>
</dbReference>
<dbReference type="AlphaFoldDB" id="A0A3T0ECT1"/>
<dbReference type="PROSITE" id="PS51384">
    <property type="entry name" value="FAD_FR"/>
    <property type="match status" value="1"/>
</dbReference>
<comment type="subcellular location">
    <subcellularLocation>
        <location evidence="2">Membrane</location>
        <topology evidence="2">Multi-pass membrane protein</topology>
    </subcellularLocation>
</comment>
<dbReference type="GO" id="GO:0050660">
    <property type="term" value="F:flavin adenine dinucleotide binding"/>
    <property type="evidence" value="ECO:0007669"/>
    <property type="project" value="TreeGrafter"/>
</dbReference>
<keyword evidence="7" id="KW-0274">FAD</keyword>
<dbReference type="Proteomes" id="UP000286954">
    <property type="component" value="Chromosome"/>
</dbReference>
<dbReference type="PANTHER" id="PTHR47354:SF8">
    <property type="entry name" value="1,2-PHENYLACETYL-COA EPOXIDASE, SUBUNIT E"/>
    <property type="match status" value="1"/>
</dbReference>
<evidence type="ECO:0000256" key="2">
    <source>
        <dbReference type="ARBA" id="ARBA00004141"/>
    </source>
</evidence>
<dbReference type="InterPro" id="IPR039261">
    <property type="entry name" value="FNR_nucleotide-bd"/>
</dbReference>
<evidence type="ECO:0000256" key="6">
    <source>
        <dbReference type="ARBA" id="ARBA00022723"/>
    </source>
</evidence>
<dbReference type="InterPro" id="IPR017927">
    <property type="entry name" value="FAD-bd_FR_type"/>
</dbReference>
<dbReference type="SUPFAM" id="SSF63380">
    <property type="entry name" value="Riboflavin synthase domain-like"/>
    <property type="match status" value="1"/>
</dbReference>
<evidence type="ECO:0000256" key="4">
    <source>
        <dbReference type="ARBA" id="ARBA00022692"/>
    </source>
</evidence>
<dbReference type="InterPro" id="IPR013130">
    <property type="entry name" value="Fe3_Rdtase_TM_dom"/>
</dbReference>
<evidence type="ECO:0000256" key="12">
    <source>
        <dbReference type="ARBA" id="ARBA00023136"/>
    </source>
</evidence>
<dbReference type="KEGG" id="gak:X907_2589"/>
<keyword evidence="5" id="KW-0001">2Fe-2S</keyword>
<dbReference type="GO" id="GO:0046872">
    <property type="term" value="F:metal ion binding"/>
    <property type="evidence" value="ECO:0007669"/>
    <property type="project" value="UniProtKB-KW"/>
</dbReference>
<sequence length="444" mass="49137">MTVNLPHPSLRAIAWIALAALALALPFIVLLTGERASGTSFLWDFSMGLGFGALAATGLQFVLTARFQPITRPYGIDIVYLFHRYFAIGAVALMLGHFAILYIWFEDALGDLNPLTAEWELTMGRIALGAFVLLVITSEFRKTLRIPYELWRYGHIALAIIAFGAAVTHIIGVGHFTAEADKRILWLGVAVSWTGLMVWTRAIRPLRLLRNPWRIVENIPREGGVHSLVLEPMGRGLKNWKPGQFVWLTLGASPFALKEHPFTISTPPEHGPKVTLSIKPLGDFSEWAVHTKPGAKAYLDGPYGAFSVDNDPHAKGFVMIAGGVGITPMMSNIHALQERGDPRPVILIYGNKDWESAHFRHELAELEEKLNLKVVHVLENPPEGWEGETGFIDRKVLADHLPEETRHWPHFLCGPGPLTDAARSDLVAMGVPLTAIDSEIFDLV</sequence>
<comment type="cofactor">
    <cofactor evidence="1">
        <name>FAD</name>
        <dbReference type="ChEBI" id="CHEBI:57692"/>
    </cofactor>
</comment>
<proteinExistence type="predicted"/>
<keyword evidence="12" id="KW-0472">Membrane</keyword>
<dbReference type="InterPro" id="IPR050415">
    <property type="entry name" value="MRET"/>
</dbReference>
<dbReference type="InterPro" id="IPR017938">
    <property type="entry name" value="Riboflavin_synthase-like_b-brl"/>
</dbReference>
<evidence type="ECO:0000256" key="5">
    <source>
        <dbReference type="ARBA" id="ARBA00022714"/>
    </source>
</evidence>
<evidence type="ECO:0000313" key="14">
    <source>
        <dbReference type="Proteomes" id="UP000286954"/>
    </source>
</evidence>
<keyword evidence="3" id="KW-0285">Flavoprotein</keyword>
<evidence type="ECO:0000256" key="8">
    <source>
        <dbReference type="ARBA" id="ARBA00022989"/>
    </source>
</evidence>